<keyword evidence="2" id="KW-1185">Reference proteome</keyword>
<dbReference type="Proteomes" id="UP001154078">
    <property type="component" value="Chromosome 1"/>
</dbReference>
<name>A0A9P0ARJ8_BRAAE</name>
<organism evidence="1 2">
    <name type="scientific">Brassicogethes aeneus</name>
    <name type="common">Rape pollen beetle</name>
    <name type="synonym">Meligethes aeneus</name>
    <dbReference type="NCBI Taxonomy" id="1431903"/>
    <lineage>
        <taxon>Eukaryota</taxon>
        <taxon>Metazoa</taxon>
        <taxon>Ecdysozoa</taxon>
        <taxon>Arthropoda</taxon>
        <taxon>Hexapoda</taxon>
        <taxon>Insecta</taxon>
        <taxon>Pterygota</taxon>
        <taxon>Neoptera</taxon>
        <taxon>Endopterygota</taxon>
        <taxon>Coleoptera</taxon>
        <taxon>Polyphaga</taxon>
        <taxon>Cucujiformia</taxon>
        <taxon>Nitidulidae</taxon>
        <taxon>Meligethinae</taxon>
        <taxon>Brassicogethes</taxon>
    </lineage>
</organism>
<protein>
    <submittedName>
        <fullName evidence="1">Uncharacterized protein</fullName>
    </submittedName>
</protein>
<dbReference type="EMBL" id="OV121132">
    <property type="protein sequence ID" value="CAH0546690.1"/>
    <property type="molecule type" value="Genomic_DNA"/>
</dbReference>
<accession>A0A9P0ARJ8</accession>
<evidence type="ECO:0000313" key="2">
    <source>
        <dbReference type="Proteomes" id="UP001154078"/>
    </source>
</evidence>
<gene>
    <name evidence="1" type="ORF">MELIAE_LOCUS798</name>
</gene>
<dbReference type="OrthoDB" id="6776103at2759"/>
<dbReference type="AlphaFoldDB" id="A0A9P0ARJ8"/>
<sequence>MSISQISNWKKLKRNGNFRKRVKDSYQRIINLSKDTDNQIVARSSSTAKLESISTDLEHQNVNSSSSESHGLQLELGTYDKGSANVELVDLSDEEDTTELSEISKNIKVNQRIRLWASCNISHFALRELFIILNDRIPNLLPKDPRTLLQTARKINLIKMTNGYYWHFRLKINLLRLLENVSTSLDSISLNINLDGLPIFKFQKRILADTMQCS</sequence>
<evidence type="ECO:0000313" key="1">
    <source>
        <dbReference type="EMBL" id="CAH0546690.1"/>
    </source>
</evidence>
<reference evidence="1" key="1">
    <citation type="submission" date="2021-12" db="EMBL/GenBank/DDBJ databases">
        <authorList>
            <person name="King R."/>
        </authorList>
    </citation>
    <scope>NUCLEOTIDE SEQUENCE</scope>
</reference>
<proteinExistence type="predicted"/>